<dbReference type="EMBL" id="JAKWBI020000647">
    <property type="protein sequence ID" value="KAJ2893189.1"/>
    <property type="molecule type" value="Genomic_DNA"/>
</dbReference>
<protein>
    <recommendedName>
        <fullName evidence="1">Methyltransferase domain-containing protein</fullName>
    </recommendedName>
</protein>
<sequence>MAPAQDNWSSETYQHSASFVPKLATKVVQWLDPQPGDVILDIGCGDGILSVDIASTVSQIGGKLVGLDSSGAMIKAAKKMAESKGLPSEKCAFDVADATNITPSTLVPAGGFNKIFSNAAIHWILTPEDTRVKFFDDVHGLLAPGGKFVFECGGRGNIAEIRAAFLAVIGRMVGFEKAKEACPWFFPDEEWMNGVMTEEKGWIIEKIELEHRPTKVDKGGVEGWVRLMGRSWFNVMGVEGESEQREDAVKEATKVLEEVCRDPNRIGWRLEYVRLRVVARKI</sequence>
<organism evidence="2 3">
    <name type="scientific">Zalerion maritima</name>
    <dbReference type="NCBI Taxonomy" id="339359"/>
    <lineage>
        <taxon>Eukaryota</taxon>
        <taxon>Fungi</taxon>
        <taxon>Dikarya</taxon>
        <taxon>Ascomycota</taxon>
        <taxon>Pezizomycotina</taxon>
        <taxon>Sordariomycetes</taxon>
        <taxon>Lulworthiomycetidae</taxon>
        <taxon>Lulworthiales</taxon>
        <taxon>Lulworthiaceae</taxon>
        <taxon>Zalerion</taxon>
    </lineage>
</organism>
<gene>
    <name evidence="2" type="ORF">MKZ38_008930</name>
</gene>
<evidence type="ECO:0000313" key="2">
    <source>
        <dbReference type="EMBL" id="KAJ2893189.1"/>
    </source>
</evidence>
<keyword evidence="3" id="KW-1185">Reference proteome</keyword>
<dbReference type="PANTHER" id="PTHR43861:SF1">
    <property type="entry name" value="TRANS-ACONITATE 2-METHYLTRANSFERASE"/>
    <property type="match status" value="1"/>
</dbReference>
<dbReference type="CDD" id="cd02440">
    <property type="entry name" value="AdoMet_MTases"/>
    <property type="match status" value="1"/>
</dbReference>
<dbReference type="InterPro" id="IPR029063">
    <property type="entry name" value="SAM-dependent_MTases_sf"/>
</dbReference>
<evidence type="ECO:0000259" key="1">
    <source>
        <dbReference type="Pfam" id="PF13847"/>
    </source>
</evidence>
<dbReference type="Gene3D" id="3.40.50.150">
    <property type="entry name" value="Vaccinia Virus protein VP39"/>
    <property type="match status" value="1"/>
</dbReference>
<name>A0AAD5RGY9_9PEZI</name>
<evidence type="ECO:0000313" key="3">
    <source>
        <dbReference type="Proteomes" id="UP001201980"/>
    </source>
</evidence>
<accession>A0AAD5RGY9</accession>
<dbReference type="Pfam" id="PF13847">
    <property type="entry name" value="Methyltransf_31"/>
    <property type="match status" value="1"/>
</dbReference>
<dbReference type="PANTHER" id="PTHR43861">
    <property type="entry name" value="TRANS-ACONITATE 2-METHYLTRANSFERASE-RELATED"/>
    <property type="match status" value="1"/>
</dbReference>
<dbReference type="Proteomes" id="UP001201980">
    <property type="component" value="Unassembled WGS sequence"/>
</dbReference>
<proteinExistence type="predicted"/>
<reference evidence="2" key="1">
    <citation type="submission" date="2022-07" db="EMBL/GenBank/DDBJ databases">
        <title>Draft genome sequence of Zalerion maritima ATCC 34329, a (micro)plastics degrading marine fungus.</title>
        <authorList>
            <person name="Paco A."/>
            <person name="Goncalves M.F.M."/>
            <person name="Rocha-Santos T.A.P."/>
            <person name="Alves A."/>
        </authorList>
    </citation>
    <scope>NUCLEOTIDE SEQUENCE</scope>
    <source>
        <strain evidence="2">ATCC 34329</strain>
    </source>
</reference>
<dbReference type="AlphaFoldDB" id="A0AAD5RGY9"/>
<dbReference type="SUPFAM" id="SSF53335">
    <property type="entry name" value="S-adenosyl-L-methionine-dependent methyltransferases"/>
    <property type="match status" value="1"/>
</dbReference>
<comment type="caution">
    <text evidence="2">The sequence shown here is derived from an EMBL/GenBank/DDBJ whole genome shotgun (WGS) entry which is preliminary data.</text>
</comment>
<feature type="domain" description="Methyltransferase" evidence="1">
    <location>
        <begin position="35"/>
        <end position="151"/>
    </location>
</feature>
<dbReference type="InterPro" id="IPR025714">
    <property type="entry name" value="Methyltranfer_dom"/>
</dbReference>